<feature type="region of interest" description="Disordered" evidence="1">
    <location>
        <begin position="157"/>
        <end position="186"/>
    </location>
</feature>
<dbReference type="PANTHER" id="PTHR42678">
    <property type="entry name" value="AMIDASE"/>
    <property type="match status" value="1"/>
</dbReference>
<dbReference type="Proteomes" id="UP000719766">
    <property type="component" value="Unassembled WGS sequence"/>
</dbReference>
<sequence>MTFKASYVAALPDLYEASIVELQDGLVKGHFTSVQLVKAYLNRIEEVNLKGPALHAVIETNPIALSQAAALDDERKDKGSRGPLHGIPLMLKDNIATLHEEGMNTTAGSYALLGSVVPRDAFAAAQLREAGAIFIGKSNLSEWSGMRGEWGRLKGQVPNGLSERGGQTSSPYYPNARPSSSSSGSGVATAIGLAAGSLGSETHGSIVSPSSRNNVVGIKPTVGLVSRSGVIPISSHQDTLGPMCRSVTDAALLLNFMAGPDPRDEVTLHQPGLVPDYMKALDKNALKGTRLGVPRSFIRNTKVIEETFNSALDVFRALGAEIVDPADFPDTEELLTSKAEKRVLDVDFKVDLNKYLSELVDIPTGVKTLAALIEFSEKRADLDLPPPFYNDQSQYVGSSLIRDMLLARISRFKQSEASQVDDAYFSALAEDFDLGRTRGIDATLAQFNLDAIILPTENASGPTAIAGYPLISVPLGFQPDDVELLPVTPSSLYTQAPGLPFGIVFMGTAYSEFKLIGYAYAFEQATHVRLQRKAYEDAIPRTQLTDVMSQL</sequence>
<proteinExistence type="predicted"/>
<evidence type="ECO:0000313" key="4">
    <source>
        <dbReference type="Proteomes" id="UP000719766"/>
    </source>
</evidence>
<evidence type="ECO:0000313" key="3">
    <source>
        <dbReference type="EMBL" id="KAG1789125.1"/>
    </source>
</evidence>
<dbReference type="Pfam" id="PF01425">
    <property type="entry name" value="Amidase"/>
    <property type="match status" value="1"/>
</dbReference>
<name>A0A9P7DE14_9AGAM</name>
<comment type="caution">
    <text evidence="3">The sequence shown here is derived from an EMBL/GenBank/DDBJ whole genome shotgun (WGS) entry which is preliminary data.</text>
</comment>
<keyword evidence="4" id="KW-1185">Reference proteome</keyword>
<dbReference type="AlphaFoldDB" id="A0A9P7DE14"/>
<reference evidence="3" key="1">
    <citation type="journal article" date="2020" name="New Phytol.">
        <title>Comparative genomics reveals dynamic genome evolution in host specialist ectomycorrhizal fungi.</title>
        <authorList>
            <person name="Lofgren L.A."/>
            <person name="Nguyen N.H."/>
            <person name="Vilgalys R."/>
            <person name="Ruytinx J."/>
            <person name="Liao H.L."/>
            <person name="Branco S."/>
            <person name="Kuo A."/>
            <person name="LaButti K."/>
            <person name="Lipzen A."/>
            <person name="Andreopoulos W."/>
            <person name="Pangilinan J."/>
            <person name="Riley R."/>
            <person name="Hundley H."/>
            <person name="Na H."/>
            <person name="Barry K."/>
            <person name="Grigoriev I.V."/>
            <person name="Stajich J.E."/>
            <person name="Kennedy P.G."/>
        </authorList>
    </citation>
    <scope>NUCLEOTIDE SEQUENCE</scope>
    <source>
        <strain evidence="3">S12</strain>
    </source>
</reference>
<organism evidence="3 4">
    <name type="scientific">Suillus plorans</name>
    <dbReference type="NCBI Taxonomy" id="116603"/>
    <lineage>
        <taxon>Eukaryota</taxon>
        <taxon>Fungi</taxon>
        <taxon>Dikarya</taxon>
        <taxon>Basidiomycota</taxon>
        <taxon>Agaricomycotina</taxon>
        <taxon>Agaricomycetes</taxon>
        <taxon>Agaricomycetidae</taxon>
        <taxon>Boletales</taxon>
        <taxon>Suillineae</taxon>
        <taxon>Suillaceae</taxon>
        <taxon>Suillus</taxon>
    </lineage>
</organism>
<evidence type="ECO:0000259" key="2">
    <source>
        <dbReference type="Pfam" id="PF01425"/>
    </source>
</evidence>
<dbReference type="InterPro" id="IPR023631">
    <property type="entry name" value="Amidase_dom"/>
</dbReference>
<dbReference type="PANTHER" id="PTHR42678:SF34">
    <property type="entry name" value="OS04G0183300 PROTEIN"/>
    <property type="match status" value="1"/>
</dbReference>
<dbReference type="OrthoDB" id="566138at2759"/>
<feature type="domain" description="Amidase" evidence="2">
    <location>
        <begin position="36"/>
        <end position="515"/>
    </location>
</feature>
<evidence type="ECO:0000256" key="1">
    <source>
        <dbReference type="SAM" id="MobiDB-lite"/>
    </source>
</evidence>
<accession>A0A9P7DE14</accession>
<dbReference type="GeneID" id="64600980"/>
<dbReference type="InterPro" id="IPR036928">
    <property type="entry name" value="AS_sf"/>
</dbReference>
<gene>
    <name evidence="3" type="ORF">HD556DRAFT_1447188</name>
</gene>
<dbReference type="Gene3D" id="3.90.1300.10">
    <property type="entry name" value="Amidase signature (AS) domain"/>
    <property type="match status" value="1"/>
</dbReference>
<protein>
    <submittedName>
        <fullName evidence="3">Amidase signature domain-containing protein</fullName>
    </submittedName>
</protein>
<dbReference type="RefSeq" id="XP_041156246.1">
    <property type="nucleotide sequence ID" value="XM_041307216.1"/>
</dbReference>
<dbReference type="EMBL" id="JABBWE010000061">
    <property type="protein sequence ID" value="KAG1789125.1"/>
    <property type="molecule type" value="Genomic_DNA"/>
</dbReference>
<dbReference type="SUPFAM" id="SSF75304">
    <property type="entry name" value="Amidase signature (AS) enzymes"/>
    <property type="match status" value="1"/>
</dbReference>